<proteinExistence type="inferred from homology"/>
<evidence type="ECO:0000256" key="1">
    <source>
        <dbReference type="ARBA" id="ARBA00000830"/>
    </source>
</evidence>
<dbReference type="InterPro" id="IPR006439">
    <property type="entry name" value="HAD-SF_hydro_IA"/>
</dbReference>
<evidence type="ECO:0000256" key="4">
    <source>
        <dbReference type="ARBA" id="ARBA00013078"/>
    </source>
</evidence>
<dbReference type="Proteomes" id="UP000295793">
    <property type="component" value="Unassembled WGS sequence"/>
</dbReference>
<dbReference type="EMBL" id="SLZR01000022">
    <property type="protein sequence ID" value="TCS36772.1"/>
    <property type="molecule type" value="Genomic_DNA"/>
</dbReference>
<dbReference type="PANTHER" id="PTHR43434:SF1">
    <property type="entry name" value="PHOSPHOGLYCOLATE PHOSPHATASE"/>
    <property type="match status" value="1"/>
</dbReference>
<organism evidence="5 6">
    <name type="scientific">Reinekea marinisedimentorum</name>
    <dbReference type="NCBI Taxonomy" id="230495"/>
    <lineage>
        <taxon>Bacteria</taxon>
        <taxon>Pseudomonadati</taxon>
        <taxon>Pseudomonadota</taxon>
        <taxon>Gammaproteobacteria</taxon>
        <taxon>Oceanospirillales</taxon>
        <taxon>Saccharospirillaceae</taxon>
        <taxon>Reinekea</taxon>
    </lineage>
</organism>
<dbReference type="PRINTS" id="PR00413">
    <property type="entry name" value="HADHALOGNASE"/>
</dbReference>
<comment type="pathway">
    <text evidence="2">Organic acid metabolism; glycolate biosynthesis; glycolate from 2-phosphoglycolate: step 1/1.</text>
</comment>
<dbReference type="InterPro" id="IPR023214">
    <property type="entry name" value="HAD_sf"/>
</dbReference>
<evidence type="ECO:0000313" key="5">
    <source>
        <dbReference type="EMBL" id="TCS36772.1"/>
    </source>
</evidence>
<dbReference type="EC" id="3.1.3.18" evidence="4"/>
<evidence type="ECO:0000256" key="2">
    <source>
        <dbReference type="ARBA" id="ARBA00004818"/>
    </source>
</evidence>
<evidence type="ECO:0000256" key="3">
    <source>
        <dbReference type="ARBA" id="ARBA00006171"/>
    </source>
</evidence>
<reference evidence="5 6" key="1">
    <citation type="submission" date="2019-03" db="EMBL/GenBank/DDBJ databases">
        <title>Genomic Encyclopedia of Archaeal and Bacterial Type Strains, Phase II (KMG-II): from individual species to whole genera.</title>
        <authorList>
            <person name="Goeker M."/>
        </authorList>
    </citation>
    <scope>NUCLEOTIDE SEQUENCE [LARGE SCALE GENOMIC DNA]</scope>
    <source>
        <strain evidence="5 6">DSM 15388</strain>
    </source>
</reference>
<protein>
    <recommendedName>
        <fullName evidence="4">phosphoglycolate phosphatase</fullName>
        <ecNumber evidence="4">3.1.3.18</ecNumber>
    </recommendedName>
</protein>
<keyword evidence="6" id="KW-1185">Reference proteome</keyword>
<dbReference type="OrthoDB" id="9776368at2"/>
<keyword evidence="5" id="KW-0378">Hydrolase</keyword>
<dbReference type="SUPFAM" id="SSF56784">
    <property type="entry name" value="HAD-like"/>
    <property type="match status" value="1"/>
</dbReference>
<evidence type="ECO:0000313" key="6">
    <source>
        <dbReference type="Proteomes" id="UP000295793"/>
    </source>
</evidence>
<dbReference type="GO" id="GO:0006281">
    <property type="term" value="P:DNA repair"/>
    <property type="evidence" value="ECO:0007669"/>
    <property type="project" value="TreeGrafter"/>
</dbReference>
<dbReference type="SFLD" id="SFLDS00003">
    <property type="entry name" value="Haloacid_Dehalogenase"/>
    <property type="match status" value="1"/>
</dbReference>
<dbReference type="Gene3D" id="3.40.50.1000">
    <property type="entry name" value="HAD superfamily/HAD-like"/>
    <property type="match status" value="1"/>
</dbReference>
<dbReference type="GO" id="GO:0005829">
    <property type="term" value="C:cytosol"/>
    <property type="evidence" value="ECO:0007669"/>
    <property type="project" value="TreeGrafter"/>
</dbReference>
<comment type="caution">
    <text evidence="5">The sequence shown here is derived from an EMBL/GenBank/DDBJ whole genome shotgun (WGS) entry which is preliminary data.</text>
</comment>
<sequence length="227" mass="25058">MIQLVIFDLGETLISYQGVPLNWSSHYRSAINRALDNMALSADGDQLLLATSILSFYNTRTSPRQFEVSESEVISKVASVFNADDAEFEAQFFGYFQRKAYPEPSAEATLSKLKSCGVKLSVLSDVPYGMPKQMLLDDLGSLKQWFDDVSSSCEVGFRKPHPVGLLNQIRKHGVSISTTAFVGNEAKDIECALNAGVRSILLDITGEKQFGQDYSIKTLDELLSIVL</sequence>
<dbReference type="RefSeq" id="WP_132703689.1">
    <property type="nucleotide sequence ID" value="NZ_SLZR01000022.1"/>
</dbReference>
<dbReference type="InterPro" id="IPR050155">
    <property type="entry name" value="HAD-like_hydrolase_sf"/>
</dbReference>
<dbReference type="AlphaFoldDB" id="A0A4R3HUI7"/>
<dbReference type="InterPro" id="IPR036412">
    <property type="entry name" value="HAD-like_sf"/>
</dbReference>
<dbReference type="SFLD" id="SFLDG01129">
    <property type="entry name" value="C1.5:_HAD__Beta-PGM__Phosphata"/>
    <property type="match status" value="1"/>
</dbReference>
<dbReference type="Pfam" id="PF00702">
    <property type="entry name" value="Hydrolase"/>
    <property type="match status" value="1"/>
</dbReference>
<comment type="similarity">
    <text evidence="3">Belongs to the HAD-like hydrolase superfamily. CbbY/CbbZ/Gph/YieH family.</text>
</comment>
<name>A0A4R3HUI7_9GAMM</name>
<dbReference type="GO" id="GO:0008967">
    <property type="term" value="F:phosphoglycolate phosphatase activity"/>
    <property type="evidence" value="ECO:0007669"/>
    <property type="project" value="UniProtKB-EC"/>
</dbReference>
<gene>
    <name evidence="5" type="ORF">BCF53_12246</name>
</gene>
<dbReference type="PANTHER" id="PTHR43434">
    <property type="entry name" value="PHOSPHOGLYCOLATE PHOSPHATASE"/>
    <property type="match status" value="1"/>
</dbReference>
<accession>A0A4R3HUI7</accession>
<comment type="catalytic activity">
    <reaction evidence="1">
        <text>2-phosphoglycolate + H2O = glycolate + phosphate</text>
        <dbReference type="Rhea" id="RHEA:14369"/>
        <dbReference type="ChEBI" id="CHEBI:15377"/>
        <dbReference type="ChEBI" id="CHEBI:29805"/>
        <dbReference type="ChEBI" id="CHEBI:43474"/>
        <dbReference type="ChEBI" id="CHEBI:58033"/>
        <dbReference type="EC" id="3.1.3.18"/>
    </reaction>
</comment>